<feature type="region of interest" description="Disordered" evidence="1">
    <location>
        <begin position="43"/>
        <end position="69"/>
    </location>
</feature>
<dbReference type="GO" id="GO:0006511">
    <property type="term" value="P:ubiquitin-dependent protein catabolic process"/>
    <property type="evidence" value="ECO:0007669"/>
    <property type="project" value="InterPro"/>
</dbReference>
<dbReference type="InterPro" id="IPR036296">
    <property type="entry name" value="SKP1-like_dim_sf"/>
</dbReference>
<dbReference type="Gene3D" id="3.30.710.10">
    <property type="entry name" value="Potassium Channel Kv1.1, Chain A"/>
    <property type="match status" value="1"/>
</dbReference>
<gene>
    <name evidence="2" type="ORF">ABL78_7513</name>
</gene>
<dbReference type="AlphaFoldDB" id="A0A0N1I1U4"/>
<keyword evidence="3" id="KW-1185">Reference proteome</keyword>
<dbReference type="InterPro" id="IPR011333">
    <property type="entry name" value="SKP1/BTB/POZ_sf"/>
</dbReference>
<comment type="caution">
    <text evidence="2">The sequence shown here is derived from an EMBL/GenBank/DDBJ whole genome shotgun (WGS) entry which is preliminary data.</text>
</comment>
<sequence>MQREVFRISNRAKHAVEVPLETAKELFGILNMDAVFNAAKHDNDNDKDAVEEDQASHSSAENAADTEPLKAEDLEYSDKVLDVVCHYAMLPRSDRTESIPRPLTQDLKRVVTAEEMELVTTAEKNDYLVDLLNCAMFLRFQQLTALCAAYMAMRIEEISKAAPDIMTGAQRIRDFMHMENEWTEEEMVHLKAEMDYAKSVDPNVY</sequence>
<dbReference type="EMBL" id="LJSK01000374">
    <property type="protein sequence ID" value="KPI83443.1"/>
    <property type="molecule type" value="Genomic_DNA"/>
</dbReference>
<proteinExistence type="predicted"/>
<dbReference type="OrthoDB" id="271800at2759"/>
<evidence type="ECO:0000313" key="2">
    <source>
        <dbReference type="EMBL" id="KPI83443.1"/>
    </source>
</evidence>
<dbReference type="Proteomes" id="UP000038009">
    <property type="component" value="Unassembled WGS sequence"/>
</dbReference>
<dbReference type="VEuPathDB" id="TriTrypDB:Lsey_0374_0010"/>
<protein>
    <recommendedName>
        <fullName evidence="4">SKP1 component dimerisation domain-containing protein</fullName>
    </recommendedName>
</protein>
<organism evidence="2 3">
    <name type="scientific">Leptomonas seymouri</name>
    <dbReference type="NCBI Taxonomy" id="5684"/>
    <lineage>
        <taxon>Eukaryota</taxon>
        <taxon>Discoba</taxon>
        <taxon>Euglenozoa</taxon>
        <taxon>Kinetoplastea</taxon>
        <taxon>Metakinetoplastina</taxon>
        <taxon>Trypanosomatida</taxon>
        <taxon>Trypanosomatidae</taxon>
        <taxon>Leishmaniinae</taxon>
        <taxon>Leptomonas</taxon>
    </lineage>
</organism>
<dbReference type="OMA" id="IPANIAW"/>
<dbReference type="SUPFAM" id="SSF81382">
    <property type="entry name" value="Skp1 dimerisation domain-like"/>
    <property type="match status" value="1"/>
</dbReference>
<reference evidence="2 3" key="1">
    <citation type="journal article" date="2015" name="PLoS Pathog.">
        <title>Leptomonas seymouri: Adaptations to the Dixenous Life Cycle Analyzed by Genome Sequencing, Transcriptome Profiling and Co-infection with Leishmania donovani.</title>
        <authorList>
            <person name="Kraeva N."/>
            <person name="Butenko A."/>
            <person name="Hlavacova J."/>
            <person name="Kostygov A."/>
            <person name="Myskova J."/>
            <person name="Grybchuk D."/>
            <person name="Lestinova T."/>
            <person name="Votypka J."/>
            <person name="Volf P."/>
            <person name="Opperdoes F."/>
            <person name="Flegontov P."/>
            <person name="Lukes J."/>
            <person name="Yurchenko V."/>
        </authorList>
    </citation>
    <scope>NUCLEOTIDE SEQUENCE [LARGE SCALE GENOMIC DNA]</scope>
    <source>
        <strain evidence="2 3">ATCC 30220</strain>
    </source>
</reference>
<accession>A0A0N1I1U4</accession>
<evidence type="ECO:0000256" key="1">
    <source>
        <dbReference type="SAM" id="MobiDB-lite"/>
    </source>
</evidence>
<evidence type="ECO:0008006" key="4">
    <source>
        <dbReference type="Google" id="ProtNLM"/>
    </source>
</evidence>
<evidence type="ECO:0000313" key="3">
    <source>
        <dbReference type="Proteomes" id="UP000038009"/>
    </source>
</evidence>
<name>A0A0N1I1U4_LEPSE</name>